<evidence type="ECO:0000256" key="6">
    <source>
        <dbReference type="RuleBase" id="RU003945"/>
    </source>
</evidence>
<dbReference type="GO" id="GO:0032979">
    <property type="term" value="P:protein insertion into mitochondrial inner membrane from matrix"/>
    <property type="evidence" value="ECO:0007669"/>
    <property type="project" value="TreeGrafter"/>
</dbReference>
<dbReference type="PANTHER" id="PTHR12428:SF34">
    <property type="entry name" value="MITOCHONDRIAL INNER MEMBRANE PROTEIN OXA1-LIKE"/>
    <property type="match status" value="1"/>
</dbReference>
<keyword evidence="10" id="KW-1185">Reference proteome</keyword>
<evidence type="ECO:0000256" key="4">
    <source>
        <dbReference type="ARBA" id="ARBA00022989"/>
    </source>
</evidence>
<dbReference type="AlphaFoldDB" id="A0AAN9SN08"/>
<keyword evidence="4" id="KW-1133">Transmembrane helix</keyword>
<keyword evidence="3 6" id="KW-0812">Transmembrane</keyword>
<evidence type="ECO:0000259" key="8">
    <source>
        <dbReference type="Pfam" id="PF02096"/>
    </source>
</evidence>
<accession>A0AAN9SN08</accession>
<dbReference type="PANTHER" id="PTHR12428">
    <property type="entry name" value="OXA1"/>
    <property type="match status" value="1"/>
</dbReference>
<feature type="region of interest" description="Disordered" evidence="7">
    <location>
        <begin position="428"/>
        <end position="476"/>
    </location>
</feature>
<evidence type="ECO:0000256" key="5">
    <source>
        <dbReference type="ARBA" id="ARBA00023136"/>
    </source>
</evidence>
<gene>
    <name evidence="9" type="ORF">VNO78_11742</name>
</gene>
<dbReference type="GO" id="GO:0032977">
    <property type="term" value="F:membrane insertase activity"/>
    <property type="evidence" value="ECO:0007669"/>
    <property type="project" value="InterPro"/>
</dbReference>
<comment type="caution">
    <text evidence="9">The sequence shown here is derived from an EMBL/GenBank/DDBJ whole genome shotgun (WGS) entry which is preliminary data.</text>
</comment>
<evidence type="ECO:0000313" key="9">
    <source>
        <dbReference type="EMBL" id="KAK7400533.1"/>
    </source>
</evidence>
<protein>
    <recommendedName>
        <fullName evidence="8">Membrane insertase YidC/Oxa/ALB C-terminal domain-containing protein</fullName>
    </recommendedName>
</protein>
<dbReference type="Proteomes" id="UP001386955">
    <property type="component" value="Unassembled WGS sequence"/>
</dbReference>
<comment type="similarity">
    <text evidence="6">Belongs to the OXA1/ALB3/YidC family.</text>
</comment>
<comment type="subcellular location">
    <subcellularLocation>
        <location evidence="1 6">Membrane</location>
        <topology evidence="1 6">Multi-pass membrane protein</topology>
    </subcellularLocation>
</comment>
<dbReference type="InterPro" id="IPR028055">
    <property type="entry name" value="YidC/Oxa/ALB_C"/>
</dbReference>
<comment type="similarity">
    <text evidence="2">Belongs to the OXA1/ALB3/YidC (TC 2.A.9.2) family.</text>
</comment>
<evidence type="ECO:0000256" key="3">
    <source>
        <dbReference type="ARBA" id="ARBA00022692"/>
    </source>
</evidence>
<dbReference type="Pfam" id="PF02096">
    <property type="entry name" value="60KD_IMP"/>
    <property type="match status" value="1"/>
</dbReference>
<feature type="domain" description="Membrane insertase YidC/Oxa/ALB C-terminal" evidence="8">
    <location>
        <begin position="201"/>
        <end position="388"/>
    </location>
</feature>
<dbReference type="InterPro" id="IPR001708">
    <property type="entry name" value="YidC/ALB3/OXA1/COX18"/>
</dbReference>
<sequence>MKTSGTPTNPFSSILDTAYCAAVPKPPPHAPSSAVSSFHSFRNWPRGPMAYRRCLLIRGNLVDRRCHPSFSYVLHSGEGKRECSDENSSSPGISNFTQIRSFRGSLNGTRGFFTPSRDRFLSPSAGYTFCRYMSTNNWGSDRIDSDIMTDVPVLTGTTMDTVASQASVVNEVAIAAADSFLPVKGLQYLIDAVHSYTGLNWWAAIVITTVLIRGATVPLLINQLKATSKLTIMRPHLEEIKQEMEGKTMDPVAVAKGKQRMKELFKEYGVNPFTPLKGLFIQGPIFVSFLLAITNMAEKMPSFKHGGAYWFLDLSTPDALYIFPVLTALSFLITVECNMQEGMEGNPVAGTMKNVCRGFAILTVPFTMEFPKAIFCYWLTANLFSLVYGLALKVPGVKKTLGIPEIPVTEATSATQSPFSIFPALRQASSATNEPRPVPDVPLKTHSDRKISSSSVISQRLRSLEKQVKGRKKNKN</sequence>
<dbReference type="EMBL" id="JAYMYS010000003">
    <property type="protein sequence ID" value="KAK7400533.1"/>
    <property type="molecule type" value="Genomic_DNA"/>
</dbReference>
<dbReference type="NCBIfam" id="TIGR03592">
    <property type="entry name" value="yidC_oxa1_cterm"/>
    <property type="match status" value="1"/>
</dbReference>
<organism evidence="9 10">
    <name type="scientific">Psophocarpus tetragonolobus</name>
    <name type="common">Winged bean</name>
    <name type="synonym">Dolichos tetragonolobus</name>
    <dbReference type="NCBI Taxonomy" id="3891"/>
    <lineage>
        <taxon>Eukaryota</taxon>
        <taxon>Viridiplantae</taxon>
        <taxon>Streptophyta</taxon>
        <taxon>Embryophyta</taxon>
        <taxon>Tracheophyta</taxon>
        <taxon>Spermatophyta</taxon>
        <taxon>Magnoliopsida</taxon>
        <taxon>eudicotyledons</taxon>
        <taxon>Gunneridae</taxon>
        <taxon>Pentapetalae</taxon>
        <taxon>rosids</taxon>
        <taxon>fabids</taxon>
        <taxon>Fabales</taxon>
        <taxon>Fabaceae</taxon>
        <taxon>Papilionoideae</taxon>
        <taxon>50 kb inversion clade</taxon>
        <taxon>NPAAA clade</taxon>
        <taxon>indigoferoid/millettioid clade</taxon>
        <taxon>Phaseoleae</taxon>
        <taxon>Psophocarpus</taxon>
    </lineage>
</organism>
<proteinExistence type="inferred from homology"/>
<dbReference type="CDD" id="cd20069">
    <property type="entry name" value="5TM_Oxa1-like"/>
    <property type="match status" value="1"/>
</dbReference>
<reference evidence="9 10" key="1">
    <citation type="submission" date="2024-01" db="EMBL/GenBank/DDBJ databases">
        <title>The genomes of 5 underutilized Papilionoideae crops provide insights into root nodulation and disease resistanc.</title>
        <authorList>
            <person name="Jiang F."/>
        </authorList>
    </citation>
    <scope>NUCLEOTIDE SEQUENCE [LARGE SCALE GENOMIC DNA]</scope>
    <source>
        <strain evidence="9">DUOXIRENSHENG_FW03</strain>
        <tissue evidence="9">Leaves</tissue>
    </source>
</reference>
<name>A0AAN9SN08_PSOTE</name>
<evidence type="ECO:0000256" key="7">
    <source>
        <dbReference type="SAM" id="MobiDB-lite"/>
    </source>
</evidence>
<feature type="compositionally biased region" description="Low complexity" evidence="7">
    <location>
        <begin position="452"/>
        <end position="461"/>
    </location>
</feature>
<evidence type="ECO:0000313" key="10">
    <source>
        <dbReference type="Proteomes" id="UP001386955"/>
    </source>
</evidence>
<evidence type="ECO:0000256" key="2">
    <source>
        <dbReference type="ARBA" id="ARBA00010583"/>
    </source>
</evidence>
<evidence type="ECO:0000256" key="1">
    <source>
        <dbReference type="ARBA" id="ARBA00004141"/>
    </source>
</evidence>
<dbReference type="GO" id="GO:0005743">
    <property type="term" value="C:mitochondrial inner membrane"/>
    <property type="evidence" value="ECO:0007669"/>
    <property type="project" value="TreeGrafter"/>
</dbReference>
<keyword evidence="5" id="KW-0472">Membrane</keyword>